<evidence type="ECO:0000313" key="2">
    <source>
        <dbReference type="Proteomes" id="UP000008909"/>
    </source>
</evidence>
<reference evidence="1" key="1">
    <citation type="journal article" date="2011" name="Genome Biol.">
        <title>The draft genome of the carcinogenic human liver fluke Clonorchis sinensis.</title>
        <authorList>
            <person name="Wang X."/>
            <person name="Chen W."/>
            <person name="Huang Y."/>
            <person name="Sun J."/>
            <person name="Men J."/>
            <person name="Liu H."/>
            <person name="Luo F."/>
            <person name="Guo L."/>
            <person name="Lv X."/>
            <person name="Deng C."/>
            <person name="Zhou C."/>
            <person name="Fan Y."/>
            <person name="Li X."/>
            <person name="Huang L."/>
            <person name="Hu Y."/>
            <person name="Liang C."/>
            <person name="Hu X."/>
            <person name="Xu J."/>
            <person name="Yu X."/>
        </authorList>
    </citation>
    <scope>NUCLEOTIDE SEQUENCE [LARGE SCALE GENOMIC DNA]</scope>
    <source>
        <strain evidence="1">Henan</strain>
    </source>
</reference>
<dbReference type="AlphaFoldDB" id="G7YWR6"/>
<evidence type="ECO:0000313" key="1">
    <source>
        <dbReference type="EMBL" id="GAA57396.1"/>
    </source>
</evidence>
<dbReference type="EMBL" id="DF144717">
    <property type="protein sequence ID" value="GAA57396.1"/>
    <property type="molecule type" value="Genomic_DNA"/>
</dbReference>
<keyword evidence="2" id="KW-1185">Reference proteome</keyword>
<dbReference type="Proteomes" id="UP000008909">
    <property type="component" value="Unassembled WGS sequence"/>
</dbReference>
<name>G7YWR6_CLOSI</name>
<proteinExistence type="predicted"/>
<accession>G7YWR6</accession>
<protein>
    <submittedName>
        <fullName evidence="1">Uncharacterized protein</fullName>
    </submittedName>
</protein>
<gene>
    <name evidence="1" type="ORF">CLF_112663</name>
</gene>
<reference key="2">
    <citation type="submission" date="2011-10" db="EMBL/GenBank/DDBJ databases">
        <title>The genome and transcriptome sequence of Clonorchis sinensis provide insights into the carcinogenic liver fluke.</title>
        <authorList>
            <person name="Wang X."/>
            <person name="Huang Y."/>
            <person name="Chen W."/>
            <person name="Liu H."/>
            <person name="Guo L."/>
            <person name="Chen Y."/>
            <person name="Luo F."/>
            <person name="Zhou W."/>
            <person name="Sun J."/>
            <person name="Mao Q."/>
            <person name="Liang P."/>
            <person name="Zhou C."/>
            <person name="Tian Y."/>
            <person name="Men J."/>
            <person name="Lv X."/>
            <person name="Huang L."/>
            <person name="Zhou J."/>
            <person name="Hu Y."/>
            <person name="Li R."/>
            <person name="Zhang F."/>
            <person name="Lei H."/>
            <person name="Li X."/>
            <person name="Hu X."/>
            <person name="Liang C."/>
            <person name="Xu J."/>
            <person name="Wu Z."/>
            <person name="Yu X."/>
        </authorList>
    </citation>
    <scope>NUCLEOTIDE SEQUENCE</scope>
    <source>
        <strain>Henan</strain>
    </source>
</reference>
<organism evidence="1 2">
    <name type="scientific">Clonorchis sinensis</name>
    <name type="common">Chinese liver fluke</name>
    <dbReference type="NCBI Taxonomy" id="79923"/>
    <lineage>
        <taxon>Eukaryota</taxon>
        <taxon>Metazoa</taxon>
        <taxon>Spiralia</taxon>
        <taxon>Lophotrochozoa</taxon>
        <taxon>Platyhelminthes</taxon>
        <taxon>Trematoda</taxon>
        <taxon>Digenea</taxon>
        <taxon>Opisthorchiida</taxon>
        <taxon>Opisthorchiata</taxon>
        <taxon>Opisthorchiidae</taxon>
        <taxon>Clonorchis</taxon>
    </lineage>
</organism>
<sequence>MFKRRFTLATSTEVCAGVSHKFGYVNRMQTLRSGCIRGHDQKGMNTVYPPSIHLYRQTSLSIAPLPRYFEIYSLNNVVRVVPDSIQQSLPEIGGILPQYNVQRRHTSSTNLIRGNSQWLVRNAHADDICMMKPIIRQMQDYQRIRIAACKNNCFVFNAFPSTERTSNDYSYTSGRNVLHYSLPMTEGVNAKNLRVTVYIAGTHVQIHSWNSKLRLALNNIIEFAPNRWLLQSSYKSDCHELAHKCRTITGSELTNQEHPRILNRSQTSQFIRSGFSRTGRGLAPEVAVSSVRRKCAVYAKLRLTRTIGQLTVEDQGNLARDLADVPQPSGVCHYDRIAEARLNEPMLQMWHTGHRRSCHIRSPKQATRPIPRVVAHKVHHEMRHVLEEGYWLGRSRTCVEPTNTLASGAAKRRKEESSGEIARLSGNAQIQNCKWKCANFSHGLEGAEWKPVTGMERRTLLMRNASSNQFSRCSPTAYNGRSGLLRKLWNCLAAFDYYRAIVNESTRQFMKMQIGFLSIVLRFLYLFYAKRRFRNPVNITISRTFAFNMHTQEPFQYGFYSLVCESMRTSKELSRAIYPAVVTHGTSTFRLVHSEISSFPSANLQRTIFIHCAPQSVMSTCYAFPILTSAHFRYYEFTRRLFSENAAQDNAVCRMLFTLPTVVPEETQVTSEISVETICFMHLAMKTDAIVLNVNRNSSSRYAFCICFTRTTFVSQMLIANVPLSTRSVKEEKSSSNLKDFPLELSLNKPVLDCPAEIGI</sequence>